<keyword evidence="2" id="KW-1003">Cell membrane</keyword>
<feature type="transmembrane region" description="Helical" evidence="7">
    <location>
        <begin position="313"/>
        <end position="332"/>
    </location>
</feature>
<keyword evidence="3 7" id="KW-0812">Transmembrane</keyword>
<proteinExistence type="predicted"/>
<dbReference type="Proteomes" id="UP000887013">
    <property type="component" value="Unassembled WGS sequence"/>
</dbReference>
<feature type="transmembrane region" description="Helical" evidence="7">
    <location>
        <begin position="129"/>
        <end position="150"/>
    </location>
</feature>
<dbReference type="PANTHER" id="PTHR21421:SF29">
    <property type="entry name" value="GUSTATORY RECEPTOR 5A FOR TREHALOSE-RELATED"/>
    <property type="match status" value="1"/>
</dbReference>
<dbReference type="EMBL" id="BMAW01086450">
    <property type="protein sequence ID" value="GFU47316.1"/>
    <property type="molecule type" value="Genomic_DNA"/>
</dbReference>
<evidence type="ECO:0000256" key="7">
    <source>
        <dbReference type="SAM" id="Phobius"/>
    </source>
</evidence>
<keyword evidence="5 7" id="KW-0472">Membrane</keyword>
<keyword evidence="6" id="KW-0675">Receptor</keyword>
<dbReference type="GO" id="GO:0005886">
    <property type="term" value="C:plasma membrane"/>
    <property type="evidence" value="ECO:0007669"/>
    <property type="project" value="UniProtKB-SubCell"/>
</dbReference>
<gene>
    <name evidence="8" type="primary">AVEN_260046_1</name>
    <name evidence="8" type="ORF">NPIL_82041</name>
</gene>
<evidence type="ECO:0000256" key="4">
    <source>
        <dbReference type="ARBA" id="ARBA00022989"/>
    </source>
</evidence>
<dbReference type="AlphaFoldDB" id="A0A8X6UT07"/>
<evidence type="ECO:0000313" key="8">
    <source>
        <dbReference type="EMBL" id="GFU47316.1"/>
    </source>
</evidence>
<organism evidence="8 9">
    <name type="scientific">Nephila pilipes</name>
    <name type="common">Giant wood spider</name>
    <name type="synonym">Nephila maculata</name>
    <dbReference type="NCBI Taxonomy" id="299642"/>
    <lineage>
        <taxon>Eukaryota</taxon>
        <taxon>Metazoa</taxon>
        <taxon>Ecdysozoa</taxon>
        <taxon>Arthropoda</taxon>
        <taxon>Chelicerata</taxon>
        <taxon>Arachnida</taxon>
        <taxon>Araneae</taxon>
        <taxon>Araneomorphae</taxon>
        <taxon>Entelegynae</taxon>
        <taxon>Araneoidea</taxon>
        <taxon>Nephilidae</taxon>
        <taxon>Nephila</taxon>
    </lineage>
</organism>
<keyword evidence="9" id="KW-1185">Reference proteome</keyword>
<feature type="transmembrane region" description="Helical" evidence="7">
    <location>
        <begin position="234"/>
        <end position="254"/>
    </location>
</feature>
<evidence type="ECO:0008006" key="10">
    <source>
        <dbReference type="Google" id="ProtNLM"/>
    </source>
</evidence>
<reference evidence="8" key="1">
    <citation type="submission" date="2020-08" db="EMBL/GenBank/DDBJ databases">
        <title>Multicomponent nature underlies the extraordinary mechanical properties of spider dragline silk.</title>
        <authorList>
            <person name="Kono N."/>
            <person name="Nakamura H."/>
            <person name="Mori M."/>
            <person name="Yoshida Y."/>
            <person name="Ohtoshi R."/>
            <person name="Malay A.D."/>
            <person name="Moran D.A.P."/>
            <person name="Tomita M."/>
            <person name="Numata K."/>
            <person name="Arakawa K."/>
        </authorList>
    </citation>
    <scope>NUCLEOTIDE SEQUENCE</scope>
</reference>
<dbReference type="GO" id="GO:0038023">
    <property type="term" value="F:signaling receptor activity"/>
    <property type="evidence" value="ECO:0007669"/>
    <property type="project" value="UniProtKB-ARBA"/>
</dbReference>
<protein>
    <recommendedName>
        <fullName evidence="10">Gustatory receptor</fullName>
    </recommendedName>
</protein>
<evidence type="ECO:0000256" key="1">
    <source>
        <dbReference type="ARBA" id="ARBA00004651"/>
    </source>
</evidence>
<evidence type="ECO:0000256" key="2">
    <source>
        <dbReference type="ARBA" id="ARBA00022475"/>
    </source>
</evidence>
<dbReference type="InterPro" id="IPR013604">
    <property type="entry name" value="7TM_chemorcpt"/>
</dbReference>
<feature type="transmembrane region" description="Helical" evidence="7">
    <location>
        <begin position="194"/>
        <end position="214"/>
    </location>
</feature>
<comment type="caution">
    <text evidence="8">The sequence shown here is derived from an EMBL/GenBank/DDBJ whole genome shotgun (WGS) entry which is preliminary data.</text>
</comment>
<evidence type="ECO:0000313" key="9">
    <source>
        <dbReference type="Proteomes" id="UP000887013"/>
    </source>
</evidence>
<sequence length="333" mass="37785">MIGSIVTKDILISTFQSVNGKIARRSVDIAAFLIWGIMTIRKKQIYYLLHDVENLTRIKNKENPKLWAITSIIIIIVVPFAAWMSMTIPFLDECDTKILVKSLSFGFDLVPDNCYVLFFVVFIREFFVYTLRTTVTVVYVIICCSLRNALNTHSDLGAKRISNPNAEIGYVYFKSYLQTHERVLSVLKSFEKTMSLPIFLIASSDFMAVMFGIVRLDPLNNLPRYEPHIIKYTYAIIFISLRGIVSFLCISTAASDVHEASKNAKDVQKDMLKQILISGEKADIQELVHLSISHSNPPFILSAWGAFHFTKGLYLPAFGAVLTYSLLIMQILK</sequence>
<keyword evidence="4 7" id="KW-1133">Transmembrane helix</keyword>
<dbReference type="GO" id="GO:0050909">
    <property type="term" value="P:sensory perception of taste"/>
    <property type="evidence" value="ECO:0007669"/>
    <property type="project" value="InterPro"/>
</dbReference>
<accession>A0A8X6UT07</accession>
<dbReference type="GO" id="GO:0051606">
    <property type="term" value="P:detection of stimulus"/>
    <property type="evidence" value="ECO:0007669"/>
    <property type="project" value="UniProtKB-ARBA"/>
</dbReference>
<dbReference type="PANTHER" id="PTHR21421">
    <property type="entry name" value="GUSTATORY RECEPTOR"/>
    <property type="match status" value="1"/>
</dbReference>
<feature type="transmembrane region" description="Helical" evidence="7">
    <location>
        <begin position="66"/>
        <end position="86"/>
    </location>
</feature>
<evidence type="ECO:0000256" key="6">
    <source>
        <dbReference type="ARBA" id="ARBA00023170"/>
    </source>
</evidence>
<dbReference type="Pfam" id="PF08395">
    <property type="entry name" value="7tm_7"/>
    <property type="match status" value="1"/>
</dbReference>
<feature type="transmembrane region" description="Helical" evidence="7">
    <location>
        <begin position="98"/>
        <end position="122"/>
    </location>
</feature>
<dbReference type="OrthoDB" id="6422868at2759"/>
<evidence type="ECO:0000256" key="3">
    <source>
        <dbReference type="ARBA" id="ARBA00022692"/>
    </source>
</evidence>
<comment type="subcellular location">
    <subcellularLocation>
        <location evidence="1">Cell membrane</location>
        <topology evidence="1">Multi-pass membrane protein</topology>
    </subcellularLocation>
</comment>
<evidence type="ECO:0000256" key="5">
    <source>
        <dbReference type="ARBA" id="ARBA00023136"/>
    </source>
</evidence>
<name>A0A8X6UT07_NEPPI</name>